<dbReference type="InterPro" id="IPR018060">
    <property type="entry name" value="HTH_AraC"/>
</dbReference>
<dbReference type="PANTHER" id="PTHR43280:SF32">
    <property type="entry name" value="TRANSCRIPTIONAL REGULATORY PROTEIN"/>
    <property type="match status" value="1"/>
</dbReference>
<dbReference type="PROSITE" id="PS01124">
    <property type="entry name" value="HTH_ARAC_FAMILY_2"/>
    <property type="match status" value="1"/>
</dbReference>
<feature type="region of interest" description="Disordered" evidence="4">
    <location>
        <begin position="1"/>
        <end position="29"/>
    </location>
</feature>
<evidence type="ECO:0000256" key="3">
    <source>
        <dbReference type="ARBA" id="ARBA00023163"/>
    </source>
</evidence>
<dbReference type="InterPro" id="IPR009057">
    <property type="entry name" value="Homeodomain-like_sf"/>
</dbReference>
<dbReference type="GO" id="GO:0003700">
    <property type="term" value="F:DNA-binding transcription factor activity"/>
    <property type="evidence" value="ECO:0007669"/>
    <property type="project" value="InterPro"/>
</dbReference>
<feature type="domain" description="HTH araC/xylS-type" evidence="5">
    <location>
        <begin position="215"/>
        <end position="313"/>
    </location>
</feature>
<reference evidence="6" key="1">
    <citation type="submission" date="2022-10" db="EMBL/GenBank/DDBJ databases">
        <title>The complete genomes of actinobacterial strains from the NBC collection.</title>
        <authorList>
            <person name="Joergensen T.S."/>
            <person name="Alvarez Arevalo M."/>
            <person name="Sterndorff E.B."/>
            <person name="Faurdal D."/>
            <person name="Vuksanovic O."/>
            <person name="Mourched A.-S."/>
            <person name="Charusanti P."/>
            <person name="Shaw S."/>
            <person name="Blin K."/>
            <person name="Weber T."/>
        </authorList>
    </citation>
    <scope>NUCLEOTIDE SEQUENCE</scope>
    <source>
        <strain evidence="6">NBC_00093</strain>
    </source>
</reference>
<protein>
    <submittedName>
        <fullName evidence="6">AraC family transcriptional regulator</fullName>
    </submittedName>
</protein>
<organism evidence="6">
    <name type="scientific">Streptomyces sp. NBC_00093</name>
    <dbReference type="NCBI Taxonomy" id="2975649"/>
    <lineage>
        <taxon>Bacteria</taxon>
        <taxon>Bacillati</taxon>
        <taxon>Actinomycetota</taxon>
        <taxon>Actinomycetes</taxon>
        <taxon>Kitasatosporales</taxon>
        <taxon>Streptomycetaceae</taxon>
        <taxon>Streptomyces</taxon>
    </lineage>
</organism>
<evidence type="ECO:0000313" key="6">
    <source>
        <dbReference type="EMBL" id="WTT21454.1"/>
    </source>
</evidence>
<evidence type="ECO:0000256" key="1">
    <source>
        <dbReference type="ARBA" id="ARBA00023015"/>
    </source>
</evidence>
<evidence type="ECO:0000256" key="2">
    <source>
        <dbReference type="ARBA" id="ARBA00023125"/>
    </source>
</evidence>
<dbReference type="Gene3D" id="1.10.10.60">
    <property type="entry name" value="Homeodomain-like"/>
    <property type="match status" value="1"/>
</dbReference>
<keyword evidence="3" id="KW-0804">Transcription</keyword>
<dbReference type="InterPro" id="IPR014710">
    <property type="entry name" value="RmlC-like_jellyroll"/>
</dbReference>
<dbReference type="Gene3D" id="2.60.120.10">
    <property type="entry name" value="Jelly Rolls"/>
    <property type="match status" value="1"/>
</dbReference>
<name>A0AAU2ACK3_9ACTN</name>
<dbReference type="SMART" id="SM00342">
    <property type="entry name" value="HTH_ARAC"/>
    <property type="match status" value="1"/>
</dbReference>
<dbReference type="InterPro" id="IPR003313">
    <property type="entry name" value="AraC-bd"/>
</dbReference>
<dbReference type="Pfam" id="PF12833">
    <property type="entry name" value="HTH_18"/>
    <property type="match status" value="1"/>
</dbReference>
<proteinExistence type="predicted"/>
<feature type="compositionally biased region" description="Low complexity" evidence="4">
    <location>
        <begin position="1"/>
        <end position="22"/>
    </location>
</feature>
<dbReference type="SUPFAM" id="SSF51215">
    <property type="entry name" value="Regulatory protein AraC"/>
    <property type="match status" value="1"/>
</dbReference>
<accession>A0AAU2ACK3</accession>
<dbReference type="AlphaFoldDB" id="A0AAU2ACK3"/>
<dbReference type="InterPro" id="IPR037923">
    <property type="entry name" value="HTH-like"/>
</dbReference>
<sequence>MTAESQSAVSSVLAVPAVPSHSHNSRSGRHVRQLPVDHMPVTHPTLHVTQFENASFVCTACPVPSPHRHAFHELIWTESGTGHHLLDGERSVVGPNTVMLVERGQIHHFEQGRNLSGAIVCFGDELLHDGPASSANLKWLFTGSAVPAIEVPAEDVARVGSVIHALAEETRRPTDIRSTDVHRHLLLSLLLWVERRHEHDPQEHGQDESDVVFHRRFRKVLERDFTRHHEVGHYADELGVTPGALWRTLSRATGSPSRVLITERVMLEAARLLRFTELTVGEIAARIGVNDPLYLSRAFKRHYGESPLAYRERLPR</sequence>
<gene>
    <name evidence="6" type="ORF">OHA22_40950</name>
</gene>
<evidence type="ECO:0000256" key="4">
    <source>
        <dbReference type="SAM" id="MobiDB-lite"/>
    </source>
</evidence>
<keyword evidence="1" id="KW-0805">Transcription regulation</keyword>
<dbReference type="Pfam" id="PF02311">
    <property type="entry name" value="AraC_binding"/>
    <property type="match status" value="1"/>
</dbReference>
<dbReference type="SUPFAM" id="SSF46689">
    <property type="entry name" value="Homeodomain-like"/>
    <property type="match status" value="1"/>
</dbReference>
<evidence type="ECO:0000259" key="5">
    <source>
        <dbReference type="PROSITE" id="PS01124"/>
    </source>
</evidence>
<keyword evidence="2" id="KW-0238">DNA-binding</keyword>
<dbReference type="PANTHER" id="PTHR43280">
    <property type="entry name" value="ARAC-FAMILY TRANSCRIPTIONAL REGULATOR"/>
    <property type="match status" value="1"/>
</dbReference>
<dbReference type="EMBL" id="CP108222">
    <property type="protein sequence ID" value="WTT21454.1"/>
    <property type="molecule type" value="Genomic_DNA"/>
</dbReference>
<dbReference type="GO" id="GO:0043565">
    <property type="term" value="F:sequence-specific DNA binding"/>
    <property type="evidence" value="ECO:0007669"/>
    <property type="project" value="InterPro"/>
</dbReference>